<dbReference type="CDD" id="cd16412">
    <property type="entry name" value="dndB"/>
    <property type="match status" value="1"/>
</dbReference>
<organism evidence="1 2">
    <name type="scientific">Nostoc linckia z8</name>
    <dbReference type="NCBI Taxonomy" id="1628746"/>
    <lineage>
        <taxon>Bacteria</taxon>
        <taxon>Bacillati</taxon>
        <taxon>Cyanobacteriota</taxon>
        <taxon>Cyanophyceae</taxon>
        <taxon>Nostocales</taxon>
        <taxon>Nostocaceae</taxon>
        <taxon>Nostoc</taxon>
    </lineage>
</organism>
<dbReference type="EMBL" id="LAHD01000005">
    <property type="protein sequence ID" value="PHK06750.1"/>
    <property type="molecule type" value="Genomic_DNA"/>
</dbReference>
<reference evidence="1 2" key="1">
    <citation type="submission" date="2015-02" db="EMBL/GenBank/DDBJ databases">
        <title>Nostoc linckia genome annotation.</title>
        <authorList>
            <person name="Zhou Z."/>
        </authorList>
    </citation>
    <scope>NUCLEOTIDE SEQUENCE [LARGE SCALE GENOMIC DNA]</scope>
    <source>
        <strain evidence="2">z8</strain>
    </source>
</reference>
<dbReference type="GeneID" id="57094309"/>
<dbReference type="Pfam" id="PF14072">
    <property type="entry name" value="DndB"/>
    <property type="match status" value="1"/>
</dbReference>
<dbReference type="InterPro" id="IPR017642">
    <property type="entry name" value="DNA_S_mod_DndB"/>
</dbReference>
<evidence type="ECO:0008006" key="3">
    <source>
        <dbReference type="Google" id="ProtNLM"/>
    </source>
</evidence>
<dbReference type="RefSeq" id="WP_099066534.1">
    <property type="nucleotide sequence ID" value="NZ_LAHD01000005.1"/>
</dbReference>
<gene>
    <name evidence="1" type="ORF">VF08_03180</name>
</gene>
<name>A0A9Q5ZG02_NOSLI</name>
<evidence type="ECO:0000313" key="1">
    <source>
        <dbReference type="EMBL" id="PHK06750.1"/>
    </source>
</evidence>
<comment type="caution">
    <text evidence="1">The sequence shown here is derived from an EMBL/GenBank/DDBJ whole genome shotgun (WGS) entry which is preliminary data.</text>
</comment>
<dbReference type="AlphaFoldDB" id="A0A9Q5ZG02"/>
<dbReference type="Proteomes" id="UP000222310">
    <property type="component" value="Unassembled WGS sequence"/>
</dbReference>
<sequence>MKSEIFQMYDKVKVIDRNSKYFGITGHVTDNLDYSIRVMFRTGIAPKNNRGRDLGVDFSPSKLELISRPTQITANSSPIDKTTHKEASYREFWVSVHERPIQVGIKALAICSLSRDIRIDDLHQNLTPTEVWDKTTQKIDALIEQLGLDIPPHQEKKRKSTGVVTATQKAKELMMESNLTLSVLRRVRSDGLVIYQASVPWQFVAQFFMYEDPNLPASQRANRALNPSHAKKIKNYILSNPNYYFPPMVASIEIDKNAIFTPFKKDAFNGILEVPLTVLFRLIDGQHRTWAIRQIMQSDDGIKYKAEFISVDLIVNASLELRKKIFREVNSEAKSVSKNLTTFYNDSPIGEFANSVLSSIPLFVQFAETEKSSLGKKSDKLLIYKHLYDATVLMKPGKNEDFDFKFCQAFWESLIDAIAPWQQVLDGDSTPDEVRELTIASHGVTIHALGELGKYLREGAGLSGNINGMINALNKLSKVDWNKSNPDWLNRVIDKNGGMLSKRHNVKLMFNYFRLKIGAPLKGFSQDDKDLELLHIGTLDLFAK</sequence>
<proteinExistence type="predicted"/>
<dbReference type="InterPro" id="IPR017601">
    <property type="entry name" value="DGQHR-contain_dom"/>
</dbReference>
<accession>A0A9Q5ZG02</accession>
<evidence type="ECO:0000313" key="2">
    <source>
        <dbReference type="Proteomes" id="UP000222310"/>
    </source>
</evidence>
<dbReference type="NCBIfam" id="TIGR03187">
    <property type="entry name" value="DGQHR"/>
    <property type="match status" value="1"/>
</dbReference>
<protein>
    <recommendedName>
        <fullName evidence="3">DGQHR domain-containing protein</fullName>
    </recommendedName>
</protein>